<dbReference type="InterPro" id="IPR008972">
    <property type="entry name" value="Cupredoxin"/>
</dbReference>
<dbReference type="InterPro" id="IPR028096">
    <property type="entry name" value="EfeO_Cupredoxin"/>
</dbReference>
<protein>
    <recommendedName>
        <fullName evidence="2">EfeO-type cupredoxin-like domain-containing protein</fullName>
    </recommendedName>
</protein>
<keyword evidence="1" id="KW-0732">Signal</keyword>
<dbReference type="AlphaFoldDB" id="A0A840MFF8"/>
<evidence type="ECO:0000259" key="2">
    <source>
        <dbReference type="Pfam" id="PF13473"/>
    </source>
</evidence>
<keyword evidence="4" id="KW-1185">Reference proteome</keyword>
<evidence type="ECO:0000313" key="4">
    <source>
        <dbReference type="Proteomes" id="UP000575898"/>
    </source>
</evidence>
<accession>A0A840MFF8</accession>
<dbReference type="RefSeq" id="WP_246490874.1">
    <property type="nucleotide sequence ID" value="NZ_JACHHY010000006.1"/>
</dbReference>
<dbReference type="EMBL" id="JACHHY010000006">
    <property type="protein sequence ID" value="MBB5017994.1"/>
    <property type="molecule type" value="Genomic_DNA"/>
</dbReference>
<dbReference type="Pfam" id="PF13473">
    <property type="entry name" value="Cupredoxin_1"/>
    <property type="match status" value="1"/>
</dbReference>
<feature type="domain" description="EfeO-type cupredoxin-like" evidence="2">
    <location>
        <begin position="6"/>
        <end position="109"/>
    </location>
</feature>
<comment type="caution">
    <text evidence="3">The sequence shown here is derived from an EMBL/GenBank/DDBJ whole genome shotgun (WGS) entry which is preliminary data.</text>
</comment>
<name>A0A840MFF8_9PROT</name>
<dbReference type="Gene3D" id="2.60.40.420">
    <property type="entry name" value="Cupredoxins - blue copper proteins"/>
    <property type="match status" value="1"/>
</dbReference>
<evidence type="ECO:0000313" key="3">
    <source>
        <dbReference type="EMBL" id="MBB5017994.1"/>
    </source>
</evidence>
<organism evidence="3 4">
    <name type="scientific">Chitinivorax tropicus</name>
    <dbReference type="NCBI Taxonomy" id="714531"/>
    <lineage>
        <taxon>Bacteria</taxon>
        <taxon>Pseudomonadati</taxon>
        <taxon>Pseudomonadota</taxon>
        <taxon>Betaproteobacteria</taxon>
        <taxon>Chitinivorax</taxon>
    </lineage>
</organism>
<feature type="signal peptide" evidence="1">
    <location>
        <begin position="1"/>
        <end position="21"/>
    </location>
</feature>
<sequence length="110" mass="12144">MSHLSLMLVMLCSLLGQAAWAEALPTFKMIARNGKLEPSTLSVPAGQRFKIEIENQSNSAIEFESLQLRQEKVLAPGAKSFVVIHPLKPGSYKFFDEYHPATSQGQIVAK</sequence>
<gene>
    <name evidence="3" type="ORF">HNQ59_001279</name>
</gene>
<reference evidence="3 4" key="1">
    <citation type="submission" date="2020-08" db="EMBL/GenBank/DDBJ databases">
        <title>Genomic Encyclopedia of Type Strains, Phase IV (KMG-IV): sequencing the most valuable type-strain genomes for metagenomic binning, comparative biology and taxonomic classification.</title>
        <authorList>
            <person name="Goeker M."/>
        </authorList>
    </citation>
    <scope>NUCLEOTIDE SEQUENCE [LARGE SCALE GENOMIC DNA]</scope>
    <source>
        <strain evidence="3 4">DSM 27165</strain>
    </source>
</reference>
<dbReference type="Proteomes" id="UP000575898">
    <property type="component" value="Unassembled WGS sequence"/>
</dbReference>
<evidence type="ECO:0000256" key="1">
    <source>
        <dbReference type="SAM" id="SignalP"/>
    </source>
</evidence>
<feature type="chain" id="PRO_5032778723" description="EfeO-type cupredoxin-like domain-containing protein" evidence="1">
    <location>
        <begin position="22"/>
        <end position="110"/>
    </location>
</feature>
<proteinExistence type="predicted"/>
<dbReference type="SUPFAM" id="SSF49503">
    <property type="entry name" value="Cupredoxins"/>
    <property type="match status" value="1"/>
</dbReference>